<dbReference type="InterPro" id="IPR010662">
    <property type="entry name" value="RBBP9/YdeN"/>
</dbReference>
<evidence type="ECO:0000313" key="2">
    <source>
        <dbReference type="EMBL" id="GLY76195.1"/>
    </source>
</evidence>
<evidence type="ECO:0000256" key="1">
    <source>
        <dbReference type="SAM" id="MobiDB-lite"/>
    </source>
</evidence>
<dbReference type="Gene3D" id="3.40.50.1820">
    <property type="entry name" value="alpha/beta hydrolase"/>
    <property type="match status" value="1"/>
</dbReference>
<accession>A0A9W6RLT4</accession>
<sequence length="88" mass="8855">MADSAGPAFPAEAGTFTGLDTTPLGVPGLVVSSDDDPYCTVDAARRLADAWGLDRIGVSRAGHTNSGSGLGRSDFGRALLTAFTAGAR</sequence>
<proteinExistence type="predicted"/>
<dbReference type="GO" id="GO:0016787">
    <property type="term" value="F:hydrolase activity"/>
    <property type="evidence" value="ECO:0007669"/>
    <property type="project" value="InterPro"/>
</dbReference>
<organism evidence="2 3">
    <name type="scientific">Actinoallomurus iriomotensis</name>
    <dbReference type="NCBI Taxonomy" id="478107"/>
    <lineage>
        <taxon>Bacteria</taxon>
        <taxon>Bacillati</taxon>
        <taxon>Actinomycetota</taxon>
        <taxon>Actinomycetes</taxon>
        <taxon>Streptosporangiales</taxon>
        <taxon>Thermomonosporaceae</taxon>
        <taxon>Actinoallomurus</taxon>
    </lineage>
</organism>
<dbReference type="Proteomes" id="UP001165135">
    <property type="component" value="Unassembled WGS sequence"/>
</dbReference>
<dbReference type="InterPro" id="IPR029058">
    <property type="entry name" value="AB_hydrolase_fold"/>
</dbReference>
<dbReference type="EMBL" id="BSTJ01000005">
    <property type="protein sequence ID" value="GLY76195.1"/>
    <property type="molecule type" value="Genomic_DNA"/>
</dbReference>
<dbReference type="Pfam" id="PF06821">
    <property type="entry name" value="Ser_hydrolase"/>
    <property type="match status" value="1"/>
</dbReference>
<dbReference type="RefSeq" id="WP_285624285.1">
    <property type="nucleotide sequence ID" value="NZ_BSTJ01000005.1"/>
</dbReference>
<feature type="region of interest" description="Disordered" evidence="1">
    <location>
        <begin position="1"/>
        <end position="22"/>
    </location>
</feature>
<dbReference type="AlphaFoldDB" id="A0A9W6RLT4"/>
<gene>
    <name evidence="2" type="ORF">Airi01_044620</name>
</gene>
<name>A0A9W6RLT4_9ACTN</name>
<protein>
    <recommendedName>
        <fullName evidence="4">Alpha/beta hydrolase</fullName>
    </recommendedName>
</protein>
<evidence type="ECO:0008006" key="4">
    <source>
        <dbReference type="Google" id="ProtNLM"/>
    </source>
</evidence>
<reference evidence="2" key="1">
    <citation type="submission" date="2023-03" db="EMBL/GenBank/DDBJ databases">
        <title>Actinoallomurus iriomotensis NBRC 103681.</title>
        <authorList>
            <person name="Ichikawa N."/>
            <person name="Sato H."/>
            <person name="Tonouchi N."/>
        </authorList>
    </citation>
    <scope>NUCLEOTIDE SEQUENCE</scope>
    <source>
        <strain evidence="2">NBRC 103681</strain>
    </source>
</reference>
<dbReference type="SUPFAM" id="SSF53474">
    <property type="entry name" value="alpha/beta-Hydrolases"/>
    <property type="match status" value="1"/>
</dbReference>
<evidence type="ECO:0000313" key="3">
    <source>
        <dbReference type="Proteomes" id="UP001165135"/>
    </source>
</evidence>
<comment type="caution">
    <text evidence="2">The sequence shown here is derived from an EMBL/GenBank/DDBJ whole genome shotgun (WGS) entry which is preliminary data.</text>
</comment>